<feature type="region of interest" description="Disordered" evidence="1">
    <location>
        <begin position="129"/>
        <end position="155"/>
    </location>
</feature>
<protein>
    <submittedName>
        <fullName evidence="2">2937_t:CDS:1</fullName>
    </submittedName>
</protein>
<keyword evidence="3" id="KW-1185">Reference proteome</keyword>
<accession>A0ABN7WZA9</accession>
<evidence type="ECO:0000256" key="1">
    <source>
        <dbReference type="SAM" id="MobiDB-lite"/>
    </source>
</evidence>
<dbReference type="EMBL" id="CAJVQB010073363">
    <property type="protein sequence ID" value="CAG8843723.1"/>
    <property type="molecule type" value="Genomic_DNA"/>
</dbReference>
<dbReference type="Proteomes" id="UP000789901">
    <property type="component" value="Unassembled WGS sequence"/>
</dbReference>
<feature type="non-terminal residue" evidence="2">
    <location>
        <position position="1"/>
    </location>
</feature>
<gene>
    <name evidence="2" type="ORF">GMARGA_LOCUS36696</name>
</gene>
<proteinExistence type="predicted"/>
<evidence type="ECO:0000313" key="2">
    <source>
        <dbReference type="EMBL" id="CAG8843723.1"/>
    </source>
</evidence>
<sequence length="173" mass="19777">KPVTRSTKKKINTTQTEPGTSELSTNFSKPKKPRKPRQAKGKENVEQNAETSLRSLATSNIPDDDLQSDKYAEHYYQTPLEQTFVEDQQIRDRNTHSSFAATKYQHKVPNMRSSVSKVHSIGPEINSSFQRFNSYDEHQSDESSESESSEDEIVSSFNQYNTTYLNVQNANSY</sequence>
<evidence type="ECO:0000313" key="3">
    <source>
        <dbReference type="Proteomes" id="UP000789901"/>
    </source>
</evidence>
<feature type="compositionally biased region" description="Polar residues" evidence="1">
    <location>
        <begin position="12"/>
        <end position="28"/>
    </location>
</feature>
<comment type="caution">
    <text evidence="2">The sequence shown here is derived from an EMBL/GenBank/DDBJ whole genome shotgun (WGS) entry which is preliminary data.</text>
</comment>
<feature type="compositionally biased region" description="Acidic residues" evidence="1">
    <location>
        <begin position="142"/>
        <end position="153"/>
    </location>
</feature>
<reference evidence="2 3" key="1">
    <citation type="submission" date="2021-06" db="EMBL/GenBank/DDBJ databases">
        <authorList>
            <person name="Kallberg Y."/>
            <person name="Tangrot J."/>
            <person name="Rosling A."/>
        </authorList>
    </citation>
    <scope>NUCLEOTIDE SEQUENCE [LARGE SCALE GENOMIC DNA]</scope>
    <source>
        <strain evidence="2 3">120-4 pot B 10/14</strain>
    </source>
</reference>
<feature type="region of interest" description="Disordered" evidence="1">
    <location>
        <begin position="1"/>
        <end position="74"/>
    </location>
</feature>
<organism evidence="2 3">
    <name type="scientific">Gigaspora margarita</name>
    <dbReference type="NCBI Taxonomy" id="4874"/>
    <lineage>
        <taxon>Eukaryota</taxon>
        <taxon>Fungi</taxon>
        <taxon>Fungi incertae sedis</taxon>
        <taxon>Mucoromycota</taxon>
        <taxon>Glomeromycotina</taxon>
        <taxon>Glomeromycetes</taxon>
        <taxon>Diversisporales</taxon>
        <taxon>Gigasporaceae</taxon>
        <taxon>Gigaspora</taxon>
    </lineage>
</organism>
<name>A0ABN7WZA9_GIGMA</name>
<feature type="compositionally biased region" description="Basic residues" evidence="1">
    <location>
        <begin position="29"/>
        <end position="39"/>
    </location>
</feature>
<feature type="compositionally biased region" description="Basic residues" evidence="1">
    <location>
        <begin position="1"/>
        <end position="11"/>
    </location>
</feature>
<feature type="compositionally biased region" description="Polar residues" evidence="1">
    <location>
        <begin position="46"/>
        <end position="61"/>
    </location>
</feature>